<feature type="compositionally biased region" description="Basic residues" evidence="1">
    <location>
        <begin position="198"/>
        <end position="218"/>
    </location>
</feature>
<evidence type="ECO:0000256" key="1">
    <source>
        <dbReference type="SAM" id="MobiDB-lite"/>
    </source>
</evidence>
<feature type="domain" description="NERD" evidence="3">
    <location>
        <begin position="33"/>
        <end position="150"/>
    </location>
</feature>
<keyword evidence="2" id="KW-1133">Transmembrane helix</keyword>
<dbReference type="GO" id="GO:0003916">
    <property type="term" value="F:DNA topoisomerase activity"/>
    <property type="evidence" value="ECO:0007669"/>
    <property type="project" value="InterPro"/>
</dbReference>
<sequence>MELTLILAPFWNALWWLIPLVILAGLLRSPWIKGAIGEALVRVAIRWRLDRKTYRALHDLTLPTPDGTTQIDHVLVSPYGLFVIETKNLRGWIFGGERQAQWTQKIYRHTSKFQNPLRQNYKHVKALAAALEMPDAMIHSVVVFVGASTFKTPMPANVTTGEGFVRYIRSFHEPVLSADAVEDLAQRLADRRLAPTRQTHRSHVAHLKTRANPHAKRRCPTCGNPLVLRTVKNGSRSGERFWGCSEYPKCRFTQHLG</sequence>
<dbReference type="GO" id="GO:0006265">
    <property type="term" value="P:DNA topological change"/>
    <property type="evidence" value="ECO:0007669"/>
    <property type="project" value="InterPro"/>
</dbReference>
<name>A0A9X0WJB6_9GAMM</name>
<keyword evidence="2" id="KW-0472">Membrane</keyword>
<keyword evidence="2" id="KW-0812">Transmembrane</keyword>
<dbReference type="InterPro" id="IPR011528">
    <property type="entry name" value="NERD"/>
</dbReference>
<keyword evidence="5" id="KW-1185">Reference proteome</keyword>
<dbReference type="Pfam" id="PF08378">
    <property type="entry name" value="NERD"/>
    <property type="match status" value="1"/>
</dbReference>
<dbReference type="Pfam" id="PF01396">
    <property type="entry name" value="Zn_ribbon_Top1"/>
    <property type="match status" value="1"/>
</dbReference>
<feature type="transmembrane region" description="Helical" evidence="2">
    <location>
        <begin position="6"/>
        <end position="27"/>
    </location>
</feature>
<dbReference type="InterPro" id="IPR013498">
    <property type="entry name" value="Topo_IA_Znf"/>
</dbReference>
<dbReference type="PROSITE" id="PS50965">
    <property type="entry name" value="NERD"/>
    <property type="match status" value="1"/>
</dbReference>
<dbReference type="Gene3D" id="3.30.65.10">
    <property type="entry name" value="Bacterial Topoisomerase I, domain 1"/>
    <property type="match status" value="1"/>
</dbReference>
<reference evidence="4 5" key="1">
    <citation type="journal article" date="2020" name="Microorganisms">
        <title>Osmotic Adaptation and Compatible Solute Biosynthesis of Phototrophic Bacteria as Revealed from Genome Analyses.</title>
        <authorList>
            <person name="Imhoff J.F."/>
            <person name="Rahn T."/>
            <person name="Kunzel S."/>
            <person name="Keller A."/>
            <person name="Neulinger S.C."/>
        </authorList>
    </citation>
    <scope>NUCLEOTIDE SEQUENCE [LARGE SCALE GENOMIC DNA]</scope>
    <source>
        <strain evidence="4 5">DSM 21303</strain>
    </source>
</reference>
<feature type="region of interest" description="Disordered" evidence="1">
    <location>
        <begin position="196"/>
        <end position="218"/>
    </location>
</feature>
<dbReference type="GO" id="GO:0003677">
    <property type="term" value="F:DNA binding"/>
    <property type="evidence" value="ECO:0007669"/>
    <property type="project" value="InterPro"/>
</dbReference>
<dbReference type="EMBL" id="NRSD01000010">
    <property type="protein sequence ID" value="MBK1645187.1"/>
    <property type="molecule type" value="Genomic_DNA"/>
</dbReference>
<dbReference type="Proteomes" id="UP001138802">
    <property type="component" value="Unassembled WGS sequence"/>
</dbReference>
<organism evidence="4 5">
    <name type="scientific">Thiocapsa imhoffii</name>
    <dbReference type="NCBI Taxonomy" id="382777"/>
    <lineage>
        <taxon>Bacteria</taxon>
        <taxon>Pseudomonadati</taxon>
        <taxon>Pseudomonadota</taxon>
        <taxon>Gammaproteobacteria</taxon>
        <taxon>Chromatiales</taxon>
        <taxon>Chromatiaceae</taxon>
        <taxon>Thiocapsa</taxon>
    </lineage>
</organism>
<evidence type="ECO:0000313" key="5">
    <source>
        <dbReference type="Proteomes" id="UP001138802"/>
    </source>
</evidence>
<evidence type="ECO:0000259" key="3">
    <source>
        <dbReference type="PROSITE" id="PS50965"/>
    </source>
</evidence>
<dbReference type="GO" id="GO:0005694">
    <property type="term" value="C:chromosome"/>
    <property type="evidence" value="ECO:0007669"/>
    <property type="project" value="InterPro"/>
</dbReference>
<gene>
    <name evidence="4" type="ORF">CKO25_11125</name>
</gene>
<proteinExistence type="predicted"/>
<comment type="caution">
    <text evidence="4">The sequence shown here is derived from an EMBL/GenBank/DDBJ whole genome shotgun (WGS) entry which is preliminary data.</text>
</comment>
<dbReference type="AlphaFoldDB" id="A0A9X0WJB6"/>
<evidence type="ECO:0000313" key="4">
    <source>
        <dbReference type="EMBL" id="MBK1645187.1"/>
    </source>
</evidence>
<dbReference type="SUPFAM" id="SSF57783">
    <property type="entry name" value="Zinc beta-ribbon"/>
    <property type="match status" value="1"/>
</dbReference>
<dbReference type="RefSeq" id="WP_200387991.1">
    <property type="nucleotide sequence ID" value="NZ_NRSD01000010.1"/>
</dbReference>
<evidence type="ECO:0000256" key="2">
    <source>
        <dbReference type="SAM" id="Phobius"/>
    </source>
</evidence>
<accession>A0A9X0WJB6</accession>
<protein>
    <submittedName>
        <fullName evidence="4">Nuclease</fullName>
    </submittedName>
</protein>